<evidence type="ECO:0000256" key="9">
    <source>
        <dbReference type="RuleBase" id="RU361177"/>
    </source>
</evidence>
<dbReference type="OrthoDB" id="66881at2759"/>
<dbReference type="InterPro" id="IPR050982">
    <property type="entry name" value="Auxin_biosynth/cation_transpt"/>
</dbReference>
<keyword evidence="7 9" id="KW-0503">Monooxygenase</keyword>
<keyword evidence="6 9" id="KW-0560">Oxidoreductase</keyword>
<dbReference type="GO" id="GO:0050661">
    <property type="term" value="F:NADP binding"/>
    <property type="evidence" value="ECO:0007669"/>
    <property type="project" value="InterPro"/>
</dbReference>
<protein>
    <recommendedName>
        <fullName evidence="9">Flavin-containing monooxygenase</fullName>
        <ecNumber evidence="9">1.-.-.-</ecNumber>
    </recommendedName>
</protein>
<dbReference type="PIRSF" id="PIRSF000332">
    <property type="entry name" value="FMO"/>
    <property type="match status" value="1"/>
</dbReference>
<evidence type="ECO:0000256" key="6">
    <source>
        <dbReference type="ARBA" id="ARBA00023002"/>
    </source>
</evidence>
<dbReference type="PRINTS" id="PR00469">
    <property type="entry name" value="PNDRDTASEII"/>
</dbReference>
<dbReference type="InterPro" id="IPR000960">
    <property type="entry name" value="Flavin_mOase"/>
</dbReference>
<gene>
    <name evidence="10" type="ORF">IFM89_016215</name>
</gene>
<dbReference type="SUPFAM" id="SSF51905">
    <property type="entry name" value="FAD/NAD(P)-binding domain"/>
    <property type="match status" value="2"/>
</dbReference>
<sequence length="392" mass="43387">MNRNPKCVWVPGPVIIGAGPSGLATAACLKEKGVPSLIIEKESCVASLWKTKTYDRLKLHLPKQLCELPHMEMPAETPAYPTKNQFILYLDAYAKHFCIKPILGVEVRSAEYDSTMGFWHVLSNDFKFVCRWLIVATGENAEPVLPDISGVSDFKGRVSHSSSYKNGADFKGEEVLVVGCGNSGMEISLDLCHSGAQASIVVRDKLHVLPREMFGRSTFGLSMLLLKWFPVGLVDWFVLLCSRLILGDTGRYGFKRPEVGPFQLKNSTGKTPVLDVGTLANIKIGQIKVVPGIEKFTATGAEFIDGTMAKFDSLIFATGYRSNVPSWLKEELFNKGGHPKTPFPNNWKGKNELYSVGFNRRGLLGVSMDAQKVAEDISQQWNSETKHLRTEL</sequence>
<evidence type="ECO:0000256" key="8">
    <source>
        <dbReference type="ARBA" id="ARBA00047707"/>
    </source>
</evidence>
<dbReference type="GO" id="GO:0103075">
    <property type="term" value="F:indole-3-pyruvate monooxygenase activity"/>
    <property type="evidence" value="ECO:0007669"/>
    <property type="project" value="UniProtKB-EC"/>
</dbReference>
<accession>A0A835LVV2</accession>
<comment type="catalytic activity">
    <reaction evidence="8">
        <text>indole-3-pyruvate + NADPH + O2 + H(+) = (indol-3-yl)acetate + CO2 + NADP(+) + H2O</text>
        <dbReference type="Rhea" id="RHEA:34331"/>
        <dbReference type="ChEBI" id="CHEBI:15377"/>
        <dbReference type="ChEBI" id="CHEBI:15378"/>
        <dbReference type="ChEBI" id="CHEBI:15379"/>
        <dbReference type="ChEBI" id="CHEBI:16526"/>
        <dbReference type="ChEBI" id="CHEBI:17640"/>
        <dbReference type="ChEBI" id="CHEBI:30854"/>
        <dbReference type="ChEBI" id="CHEBI:57783"/>
        <dbReference type="ChEBI" id="CHEBI:58349"/>
        <dbReference type="EC" id="1.14.13.168"/>
    </reaction>
</comment>
<evidence type="ECO:0000256" key="7">
    <source>
        <dbReference type="ARBA" id="ARBA00023033"/>
    </source>
</evidence>
<dbReference type="Gene3D" id="3.50.50.60">
    <property type="entry name" value="FAD/NAD(P)-binding domain"/>
    <property type="match status" value="1"/>
</dbReference>
<keyword evidence="11" id="KW-1185">Reference proteome</keyword>
<dbReference type="InterPro" id="IPR020946">
    <property type="entry name" value="Flavin_mOase-like"/>
</dbReference>
<evidence type="ECO:0000313" key="10">
    <source>
        <dbReference type="EMBL" id="KAF9609415.1"/>
    </source>
</evidence>
<dbReference type="GO" id="GO:0050660">
    <property type="term" value="F:flavin adenine dinucleotide binding"/>
    <property type="evidence" value="ECO:0007669"/>
    <property type="project" value="InterPro"/>
</dbReference>
<dbReference type="PANTHER" id="PTHR43539">
    <property type="entry name" value="FLAVIN-BINDING MONOOXYGENASE-LIKE PROTEIN (AFU_ORTHOLOGUE AFUA_4G09220)"/>
    <property type="match status" value="1"/>
</dbReference>
<dbReference type="AlphaFoldDB" id="A0A835LVV2"/>
<dbReference type="Pfam" id="PF00743">
    <property type="entry name" value="FMO-like"/>
    <property type="match status" value="1"/>
</dbReference>
<dbReference type="GO" id="GO:0004499">
    <property type="term" value="F:N,N-dimethylaniline monooxygenase activity"/>
    <property type="evidence" value="ECO:0007669"/>
    <property type="project" value="InterPro"/>
</dbReference>
<dbReference type="PRINTS" id="PR00368">
    <property type="entry name" value="FADPNR"/>
</dbReference>
<evidence type="ECO:0000256" key="4">
    <source>
        <dbReference type="ARBA" id="ARBA00022827"/>
    </source>
</evidence>
<keyword evidence="4 9" id="KW-0274">FAD</keyword>
<evidence type="ECO:0000256" key="5">
    <source>
        <dbReference type="ARBA" id="ARBA00022857"/>
    </source>
</evidence>
<comment type="caution">
    <text evidence="10">The sequence shown here is derived from an EMBL/GenBank/DDBJ whole genome shotgun (WGS) entry which is preliminary data.</text>
</comment>
<proteinExistence type="inferred from homology"/>
<dbReference type="InterPro" id="IPR036188">
    <property type="entry name" value="FAD/NAD-bd_sf"/>
</dbReference>
<dbReference type="PROSITE" id="PS51257">
    <property type="entry name" value="PROKAR_LIPOPROTEIN"/>
    <property type="match status" value="1"/>
</dbReference>
<evidence type="ECO:0000256" key="1">
    <source>
        <dbReference type="ARBA" id="ARBA00001974"/>
    </source>
</evidence>
<dbReference type="FunFam" id="3.50.50.60:FF:000100">
    <property type="entry name" value="Flavin-containing monooxygenase"/>
    <property type="match status" value="1"/>
</dbReference>
<evidence type="ECO:0000256" key="3">
    <source>
        <dbReference type="ARBA" id="ARBA00022630"/>
    </source>
</evidence>
<dbReference type="EC" id="1.-.-.-" evidence="9"/>
<organism evidence="10 11">
    <name type="scientific">Coptis chinensis</name>
    <dbReference type="NCBI Taxonomy" id="261450"/>
    <lineage>
        <taxon>Eukaryota</taxon>
        <taxon>Viridiplantae</taxon>
        <taxon>Streptophyta</taxon>
        <taxon>Embryophyta</taxon>
        <taxon>Tracheophyta</taxon>
        <taxon>Spermatophyta</taxon>
        <taxon>Magnoliopsida</taxon>
        <taxon>Ranunculales</taxon>
        <taxon>Ranunculaceae</taxon>
        <taxon>Coptidoideae</taxon>
        <taxon>Coptis</taxon>
    </lineage>
</organism>
<dbReference type="PANTHER" id="PTHR43539:SF56">
    <property type="entry name" value="EXPRESSED PROTEIN"/>
    <property type="match status" value="1"/>
</dbReference>
<evidence type="ECO:0000256" key="2">
    <source>
        <dbReference type="ARBA" id="ARBA00009183"/>
    </source>
</evidence>
<comment type="cofactor">
    <cofactor evidence="1 9">
        <name>FAD</name>
        <dbReference type="ChEBI" id="CHEBI:57692"/>
    </cofactor>
</comment>
<comment type="similarity">
    <text evidence="2 9">Belongs to the FMO family.</text>
</comment>
<keyword evidence="3 9" id="KW-0285">Flavoprotein</keyword>
<dbReference type="Proteomes" id="UP000631114">
    <property type="component" value="Unassembled WGS sequence"/>
</dbReference>
<dbReference type="EMBL" id="JADFTS010000004">
    <property type="protein sequence ID" value="KAF9609415.1"/>
    <property type="molecule type" value="Genomic_DNA"/>
</dbReference>
<reference evidence="10 11" key="1">
    <citation type="submission" date="2020-10" db="EMBL/GenBank/DDBJ databases">
        <title>The Coptis chinensis genome and diversification of protoberbering-type alkaloids.</title>
        <authorList>
            <person name="Wang B."/>
            <person name="Shu S."/>
            <person name="Song C."/>
            <person name="Liu Y."/>
        </authorList>
    </citation>
    <scope>NUCLEOTIDE SEQUENCE [LARGE SCALE GENOMIC DNA]</scope>
    <source>
        <strain evidence="10">HL-2020</strain>
        <tissue evidence="10">Leaf</tissue>
    </source>
</reference>
<evidence type="ECO:0000313" key="11">
    <source>
        <dbReference type="Proteomes" id="UP000631114"/>
    </source>
</evidence>
<name>A0A835LVV2_9MAGN</name>
<keyword evidence="5" id="KW-0521">NADP</keyword>